<reference evidence="1" key="2">
    <citation type="journal article" date="2015" name="Data Brief">
        <title>Shoot transcriptome of the giant reed, Arundo donax.</title>
        <authorList>
            <person name="Barrero R.A."/>
            <person name="Guerrero F.D."/>
            <person name="Moolhuijzen P."/>
            <person name="Goolsby J.A."/>
            <person name="Tidwell J."/>
            <person name="Bellgard S.E."/>
            <person name="Bellgard M.I."/>
        </authorList>
    </citation>
    <scope>NUCLEOTIDE SEQUENCE</scope>
    <source>
        <tissue evidence="1">Shoot tissue taken approximately 20 cm above the soil surface</tissue>
    </source>
</reference>
<evidence type="ECO:0000313" key="1">
    <source>
        <dbReference type="EMBL" id="JAD60025.1"/>
    </source>
</evidence>
<dbReference type="EMBL" id="GBRH01237870">
    <property type="protein sequence ID" value="JAD60025.1"/>
    <property type="molecule type" value="Transcribed_RNA"/>
</dbReference>
<dbReference type="AlphaFoldDB" id="A0A0A9BFL3"/>
<accession>A0A0A9BFL3</accession>
<organism evidence="1">
    <name type="scientific">Arundo donax</name>
    <name type="common">Giant reed</name>
    <name type="synonym">Donax arundinaceus</name>
    <dbReference type="NCBI Taxonomy" id="35708"/>
    <lineage>
        <taxon>Eukaryota</taxon>
        <taxon>Viridiplantae</taxon>
        <taxon>Streptophyta</taxon>
        <taxon>Embryophyta</taxon>
        <taxon>Tracheophyta</taxon>
        <taxon>Spermatophyta</taxon>
        <taxon>Magnoliopsida</taxon>
        <taxon>Liliopsida</taxon>
        <taxon>Poales</taxon>
        <taxon>Poaceae</taxon>
        <taxon>PACMAD clade</taxon>
        <taxon>Arundinoideae</taxon>
        <taxon>Arundineae</taxon>
        <taxon>Arundo</taxon>
    </lineage>
</organism>
<name>A0A0A9BFL3_ARUDO</name>
<protein>
    <submittedName>
        <fullName evidence="1">Uncharacterized protein</fullName>
    </submittedName>
</protein>
<sequence>MTIISTSFHDPYRLKCWHPISDNFPITKTLPREHKTLGDNFSPNVAEPILVLCA</sequence>
<reference evidence="1" key="1">
    <citation type="submission" date="2014-09" db="EMBL/GenBank/DDBJ databases">
        <authorList>
            <person name="Magalhaes I.L.F."/>
            <person name="Oliveira U."/>
            <person name="Santos F.R."/>
            <person name="Vidigal T.H.D.A."/>
            <person name="Brescovit A.D."/>
            <person name="Santos A.J."/>
        </authorList>
    </citation>
    <scope>NUCLEOTIDE SEQUENCE</scope>
    <source>
        <tissue evidence="1">Shoot tissue taken approximately 20 cm above the soil surface</tissue>
    </source>
</reference>
<proteinExistence type="predicted"/>